<dbReference type="Pfam" id="PF25967">
    <property type="entry name" value="RND-MFP_C"/>
    <property type="match status" value="1"/>
</dbReference>
<name>A0A175R3G7_9HYPH</name>
<dbReference type="Pfam" id="PF25876">
    <property type="entry name" value="HH_MFP_RND"/>
    <property type="match status" value="1"/>
</dbReference>
<protein>
    <submittedName>
        <fullName evidence="12">MFP transporter</fullName>
    </submittedName>
</protein>
<feature type="domain" description="Multidrug resistance protein MdtA-like C-terminal permuted SH3" evidence="11">
    <location>
        <begin position="281"/>
        <end position="338"/>
    </location>
</feature>
<feature type="domain" description="Multidrug resistance protein MdtA-like barrel-sandwich hybrid" evidence="9">
    <location>
        <begin position="48"/>
        <end position="190"/>
    </location>
</feature>
<dbReference type="STRING" id="401562.NS365_07665"/>
<dbReference type="Pfam" id="PF25917">
    <property type="entry name" value="BSH_RND"/>
    <property type="match status" value="1"/>
</dbReference>
<dbReference type="InterPro" id="IPR058626">
    <property type="entry name" value="MdtA-like_b-barrel"/>
</dbReference>
<evidence type="ECO:0000256" key="7">
    <source>
        <dbReference type="SAM" id="Coils"/>
    </source>
</evidence>
<evidence type="ECO:0000313" key="12">
    <source>
        <dbReference type="EMBL" id="KTQ85306.1"/>
    </source>
</evidence>
<comment type="subcellular location">
    <subcellularLocation>
        <location evidence="1">Cell membrane</location>
    </subcellularLocation>
</comment>
<evidence type="ECO:0000259" key="10">
    <source>
        <dbReference type="Pfam" id="PF25944"/>
    </source>
</evidence>
<dbReference type="Gene3D" id="1.10.287.470">
    <property type="entry name" value="Helix hairpin bin"/>
    <property type="match status" value="1"/>
</dbReference>
<dbReference type="AlphaFoldDB" id="A0A175R3G7"/>
<dbReference type="InterPro" id="IPR058625">
    <property type="entry name" value="MdtA-like_BSH"/>
</dbReference>
<evidence type="ECO:0000256" key="6">
    <source>
        <dbReference type="ARBA" id="ARBA00023136"/>
    </source>
</evidence>
<dbReference type="InterPro" id="IPR058627">
    <property type="entry name" value="MdtA-like_C"/>
</dbReference>
<dbReference type="Proteomes" id="UP000078272">
    <property type="component" value="Unassembled WGS sequence"/>
</dbReference>
<dbReference type="Gene3D" id="2.40.30.170">
    <property type="match status" value="1"/>
</dbReference>
<dbReference type="GO" id="GO:0015562">
    <property type="term" value="F:efflux transmembrane transporter activity"/>
    <property type="evidence" value="ECO:0007669"/>
    <property type="project" value="TreeGrafter"/>
</dbReference>
<evidence type="ECO:0000256" key="1">
    <source>
        <dbReference type="ARBA" id="ARBA00004236"/>
    </source>
</evidence>
<evidence type="ECO:0000259" key="9">
    <source>
        <dbReference type="Pfam" id="PF25917"/>
    </source>
</evidence>
<dbReference type="GO" id="GO:1990281">
    <property type="term" value="C:efflux pump complex"/>
    <property type="evidence" value="ECO:0007669"/>
    <property type="project" value="TreeGrafter"/>
</dbReference>
<keyword evidence="4" id="KW-1003">Cell membrane</keyword>
<sequence>MLAGGARAASGAQQSDAERPVPVTAIAAVSDELDRVIDGIGTVAPLQSVTVRPRMGGQVIAIPFTEGETVEKDAVLLKLDDTQLRADLASAEARKAQDEAQVANAKADVERYASLAEKGVASASTLEQKRATNQQLAASIQYDDAVIKNAQTQLGFATVHAPFTGRAGFRQVDVGAIIDANSTNGIVTITQMDPIGVSFVAPGDRFGDIREAMKAGIASVEVSTTDGSRKLATGRLTIMDNAVDAENGSIHLRAQFDNGQERLWPGLPVATRLTVEHRRGVVVPDKALARGPNGLYAYIVQGDGKVARRAVTVAYVTDARALVTKGIEAGEQIVMDGQSRIADGTPVSVTPWSGSPVGELAETSAP</sequence>
<feature type="domain" description="Multidrug resistance protein MdtA-like alpha-helical hairpin" evidence="8">
    <location>
        <begin position="88"/>
        <end position="156"/>
    </location>
</feature>
<dbReference type="InterPro" id="IPR058624">
    <property type="entry name" value="MdtA-like_HH"/>
</dbReference>
<keyword evidence="5" id="KW-0997">Cell inner membrane</keyword>
<proteinExistence type="inferred from homology"/>
<dbReference type="EMBL" id="LDPZ01000062">
    <property type="protein sequence ID" value="KTQ85306.1"/>
    <property type="molecule type" value="Genomic_DNA"/>
</dbReference>
<keyword evidence="3" id="KW-0813">Transport</keyword>
<evidence type="ECO:0000256" key="5">
    <source>
        <dbReference type="ARBA" id="ARBA00022519"/>
    </source>
</evidence>
<organism evidence="12 13">
    <name type="scientific">Aureimonas ureilytica</name>
    <dbReference type="NCBI Taxonomy" id="401562"/>
    <lineage>
        <taxon>Bacteria</taxon>
        <taxon>Pseudomonadati</taxon>
        <taxon>Pseudomonadota</taxon>
        <taxon>Alphaproteobacteria</taxon>
        <taxon>Hyphomicrobiales</taxon>
        <taxon>Aurantimonadaceae</taxon>
        <taxon>Aureimonas</taxon>
    </lineage>
</organism>
<evidence type="ECO:0000256" key="2">
    <source>
        <dbReference type="ARBA" id="ARBA00009477"/>
    </source>
</evidence>
<comment type="caution">
    <text evidence="12">The sequence shown here is derived from an EMBL/GenBank/DDBJ whole genome shotgun (WGS) entry which is preliminary data.</text>
</comment>
<evidence type="ECO:0000259" key="8">
    <source>
        <dbReference type="Pfam" id="PF25876"/>
    </source>
</evidence>
<dbReference type="PATRIC" id="fig|401562.3.peg.4501"/>
<keyword evidence="7" id="KW-0175">Coiled coil</keyword>
<reference evidence="12 13" key="1">
    <citation type="journal article" date="2016" name="Front. Microbiol.">
        <title>Genomic Resource of Rice Seed Associated Bacteria.</title>
        <authorList>
            <person name="Midha S."/>
            <person name="Bansal K."/>
            <person name="Sharma S."/>
            <person name="Kumar N."/>
            <person name="Patil P.P."/>
            <person name="Chaudhry V."/>
            <person name="Patil P.B."/>
        </authorList>
    </citation>
    <scope>NUCLEOTIDE SEQUENCE [LARGE SCALE GENOMIC DNA]</scope>
    <source>
        <strain evidence="12 13">NS226</strain>
    </source>
</reference>
<feature type="coiled-coil region" evidence="7">
    <location>
        <begin position="79"/>
        <end position="108"/>
    </location>
</feature>
<accession>A0A175R3G7</accession>
<dbReference type="PANTHER" id="PTHR30469">
    <property type="entry name" value="MULTIDRUG RESISTANCE PROTEIN MDTA"/>
    <property type="match status" value="1"/>
</dbReference>
<dbReference type="InterPro" id="IPR006143">
    <property type="entry name" value="RND_pump_MFP"/>
</dbReference>
<dbReference type="Gene3D" id="2.40.50.100">
    <property type="match status" value="1"/>
</dbReference>
<evidence type="ECO:0000256" key="3">
    <source>
        <dbReference type="ARBA" id="ARBA00022448"/>
    </source>
</evidence>
<comment type="similarity">
    <text evidence="2">Belongs to the membrane fusion protein (MFP) (TC 8.A.1) family.</text>
</comment>
<dbReference type="Pfam" id="PF25944">
    <property type="entry name" value="Beta-barrel_RND"/>
    <property type="match status" value="1"/>
</dbReference>
<evidence type="ECO:0000256" key="4">
    <source>
        <dbReference type="ARBA" id="ARBA00022475"/>
    </source>
</evidence>
<evidence type="ECO:0000259" key="11">
    <source>
        <dbReference type="Pfam" id="PF25967"/>
    </source>
</evidence>
<gene>
    <name evidence="12" type="ORF">NS226_20355</name>
</gene>
<dbReference type="Gene3D" id="2.40.420.20">
    <property type="match status" value="1"/>
</dbReference>
<evidence type="ECO:0000313" key="13">
    <source>
        <dbReference type="Proteomes" id="UP000078272"/>
    </source>
</evidence>
<dbReference type="SUPFAM" id="SSF111369">
    <property type="entry name" value="HlyD-like secretion proteins"/>
    <property type="match status" value="1"/>
</dbReference>
<keyword evidence="6" id="KW-0472">Membrane</keyword>
<feature type="domain" description="Multidrug resistance protein MdtA-like beta-barrel" evidence="10">
    <location>
        <begin position="194"/>
        <end position="275"/>
    </location>
</feature>
<dbReference type="PANTHER" id="PTHR30469:SF36">
    <property type="entry name" value="BLL3903 PROTEIN"/>
    <property type="match status" value="1"/>
</dbReference>
<dbReference type="NCBIfam" id="TIGR01730">
    <property type="entry name" value="RND_mfp"/>
    <property type="match status" value="1"/>
</dbReference>